<reference evidence="3 4" key="1">
    <citation type="journal article" date="2012" name="BMC Genomics">
        <title>Genome-guided analysis of physiological and morphological traits of the fermentative acetate oxidizer Thermacetogenium phaeum.</title>
        <authorList>
            <person name="Oehler D."/>
            <person name="Poehlein A."/>
            <person name="Leimbach A."/>
            <person name="Muller N."/>
            <person name="Daniel R."/>
            <person name="Gottschalk G."/>
            <person name="Schink B."/>
        </authorList>
    </citation>
    <scope>NUCLEOTIDE SEQUENCE [LARGE SCALE GENOMIC DNA]</scope>
    <source>
        <strain evidence="4">ATCC BAA-254 / DSM 26808 / PB</strain>
    </source>
</reference>
<dbReference type="STRING" id="1089553.Tph_c15650"/>
<sequence length="385" mass="42925">MIRRRRISFSIATFGLFLLITCCAVALADEASAATTAETERRDGGYYTIVDERNQKIHCTAIILSKGDEFITADNLRYRITEVKGNIARAQLIGREKDEKAAAGFWGFLWLQLMTAQKSNGVGIYHTHSDESYVPTDGTDSIYANGGILKVGEAFAKKLRHLGFEVYHSKRPHDPHDINSYYRSRRTAVELLQKRPQALFDVHRDATPPEVYAASVKGQEVTQVKFVLGRTNPNLSANLDFAKRIKRVLDRTHPGLVKGILLVASDFNQDLAPNSLLIEVGSHTNSRDAAERGVAFFAEALPEVLGVEPRQPGAPAPPVPENKGSWKALFWALFLVAGAVGGYLYINTGSLEKSWYQIRDFISRLKVGESLSRVRDVFFRIKSKQ</sequence>
<dbReference type="eggNOG" id="COG1249">
    <property type="taxonomic scope" value="Bacteria"/>
</dbReference>
<proteinExistence type="predicted"/>
<dbReference type="HOGENOM" id="CLU_040895_0_0_9"/>
<evidence type="ECO:0000313" key="4">
    <source>
        <dbReference type="Proteomes" id="UP000000467"/>
    </source>
</evidence>
<dbReference type="EMBL" id="CP003732">
    <property type="protein sequence ID" value="AFV11770.1"/>
    <property type="molecule type" value="Genomic_DNA"/>
</dbReference>
<dbReference type="AlphaFoldDB" id="K4LIJ5"/>
<feature type="signal peptide" evidence="2">
    <location>
        <begin position="1"/>
        <end position="28"/>
    </location>
</feature>
<protein>
    <submittedName>
        <fullName evidence="3">Stage II sporulation protein P</fullName>
    </submittedName>
</protein>
<feature type="chain" id="PRO_5039416701" evidence="2">
    <location>
        <begin position="29"/>
        <end position="385"/>
    </location>
</feature>
<keyword evidence="2" id="KW-0732">Signal</keyword>
<gene>
    <name evidence="3" type="primary">spoIIP</name>
    <name evidence="3" type="ordered locus">Tph_c15650</name>
</gene>
<organism evidence="3 4">
    <name type="scientific">Thermacetogenium phaeum (strain ATCC BAA-254 / DSM 26808 / PB)</name>
    <dbReference type="NCBI Taxonomy" id="1089553"/>
    <lineage>
        <taxon>Bacteria</taxon>
        <taxon>Bacillati</taxon>
        <taxon>Bacillota</taxon>
        <taxon>Clostridia</taxon>
        <taxon>Thermoanaerobacterales</taxon>
        <taxon>Thermoanaerobacteraceae</taxon>
        <taxon>Thermacetogenium</taxon>
    </lineage>
</organism>
<keyword evidence="1" id="KW-0472">Membrane</keyword>
<name>K4LIJ5_THEPS</name>
<dbReference type="NCBIfam" id="TIGR02867">
    <property type="entry name" value="spore_II_P"/>
    <property type="match status" value="1"/>
</dbReference>
<dbReference type="RefSeq" id="WP_015050650.1">
    <property type="nucleotide sequence ID" value="NC_018870.1"/>
</dbReference>
<keyword evidence="4" id="KW-1185">Reference proteome</keyword>
<dbReference type="Pfam" id="PF07454">
    <property type="entry name" value="SpoIIP"/>
    <property type="match status" value="1"/>
</dbReference>
<evidence type="ECO:0000256" key="1">
    <source>
        <dbReference type="SAM" id="Phobius"/>
    </source>
</evidence>
<keyword evidence="1" id="KW-0812">Transmembrane</keyword>
<dbReference type="InterPro" id="IPR010897">
    <property type="entry name" value="Spore_II_P"/>
</dbReference>
<keyword evidence="1" id="KW-1133">Transmembrane helix</keyword>
<accession>K4LIJ5</accession>
<dbReference type="OrthoDB" id="1633470at2"/>
<evidence type="ECO:0000313" key="3">
    <source>
        <dbReference type="EMBL" id="AFV11770.1"/>
    </source>
</evidence>
<feature type="transmembrane region" description="Helical" evidence="1">
    <location>
        <begin position="328"/>
        <end position="346"/>
    </location>
</feature>
<evidence type="ECO:0000256" key="2">
    <source>
        <dbReference type="SAM" id="SignalP"/>
    </source>
</evidence>
<dbReference type="KEGG" id="tpz:Tph_c15650"/>
<dbReference type="Proteomes" id="UP000000467">
    <property type="component" value="Chromosome"/>
</dbReference>